<reference evidence="4 5" key="1">
    <citation type="submission" date="2024-12" db="EMBL/GenBank/DDBJ databases">
        <authorList>
            <person name="Hu S."/>
        </authorList>
    </citation>
    <scope>NUCLEOTIDE SEQUENCE [LARGE SCALE GENOMIC DNA]</scope>
    <source>
        <strain evidence="4 5">THG-T11</strain>
    </source>
</reference>
<evidence type="ECO:0000313" key="4">
    <source>
        <dbReference type="EMBL" id="MFN0256607.1"/>
    </source>
</evidence>
<feature type="domain" description="Beta-Casp" evidence="3">
    <location>
        <begin position="252"/>
        <end position="377"/>
    </location>
</feature>
<dbReference type="EMBL" id="SSHJ02000007">
    <property type="protein sequence ID" value="MFN0256607.1"/>
    <property type="molecule type" value="Genomic_DNA"/>
</dbReference>
<evidence type="ECO:0000256" key="1">
    <source>
        <dbReference type="ARBA" id="ARBA00022801"/>
    </source>
</evidence>
<evidence type="ECO:0000313" key="5">
    <source>
        <dbReference type="Proteomes" id="UP001517247"/>
    </source>
</evidence>
<dbReference type="Gene3D" id="3.40.50.10890">
    <property type="match status" value="1"/>
</dbReference>
<dbReference type="InterPro" id="IPR001279">
    <property type="entry name" value="Metallo-B-lactamas"/>
</dbReference>
<evidence type="ECO:0000259" key="3">
    <source>
        <dbReference type="SMART" id="SM01027"/>
    </source>
</evidence>
<keyword evidence="5" id="KW-1185">Reference proteome</keyword>
<dbReference type="PANTHER" id="PTHR11203:SF37">
    <property type="entry name" value="INTEGRATOR COMPLEX SUBUNIT 11"/>
    <property type="match status" value="1"/>
</dbReference>
<dbReference type="Proteomes" id="UP001517247">
    <property type="component" value="Unassembled WGS sequence"/>
</dbReference>
<dbReference type="SUPFAM" id="SSF56281">
    <property type="entry name" value="Metallo-hydrolase/oxidoreductase"/>
    <property type="match status" value="1"/>
</dbReference>
<dbReference type="Pfam" id="PF12706">
    <property type="entry name" value="Lactamase_B_2"/>
    <property type="match status" value="1"/>
</dbReference>
<dbReference type="Pfam" id="PF07521">
    <property type="entry name" value="RMMBL"/>
    <property type="match status" value="1"/>
</dbReference>
<dbReference type="PANTHER" id="PTHR11203">
    <property type="entry name" value="CLEAVAGE AND POLYADENYLATION SPECIFICITY FACTOR FAMILY MEMBER"/>
    <property type="match status" value="1"/>
</dbReference>
<dbReference type="Gene3D" id="3.60.15.10">
    <property type="entry name" value="Ribonuclease Z/Hydroxyacylglutathione hydrolase-like"/>
    <property type="match status" value="1"/>
</dbReference>
<sequence>MKLTIWGAAQQVTGSMHLLQLNNYNILIDCGLDYEKGNHQEQNLFFPFDPANIDLVILTHAHIDHSGNLPTLIRMGYDGQILCTGPTADLTEILLFDSVNIFLSKQKKKPRKRNKHHSGPQPLYLQKHVMETVDRFVTIGFHKPFKINGDIELRFVPVGHLLGAAAVILTINDQGTTKKIAFTGDIGRKNYPVLVNPDTLPPVDYLVCESTYGGRLHSKDVSLEETLIKTIEETCIKNPGRLIIPAFSIGRTQSLIFKLNQIFSKGLLPPVEVFVDSPLANHATDIYRKHHQYVNEEAQSFYQAKGDEYEFENLTYLKTQKESLAVSNYLDPCIIISSAGMLEGGRIQDHLYYNIQNYYCTILFIGYCAKGTLGDRLLRGDPIVRLRNRDLMVYAKIAKTDLLSGHGDHDDLMAIVKQQRSGELKKVFLVHGEISSLSAFKTALETEGYKVEVPERGVSYEL</sequence>
<dbReference type="Pfam" id="PF10996">
    <property type="entry name" value="Beta-Casp"/>
    <property type="match status" value="1"/>
</dbReference>
<comment type="caution">
    <text evidence="4">The sequence shown here is derived from an EMBL/GenBank/DDBJ whole genome shotgun (WGS) entry which is preliminary data.</text>
</comment>
<dbReference type="InterPro" id="IPR022712">
    <property type="entry name" value="Beta_Casp"/>
</dbReference>
<accession>A0ABW9J7U0</accession>
<proteinExistence type="predicted"/>
<dbReference type="SMART" id="SM00849">
    <property type="entry name" value="Lactamase_B"/>
    <property type="match status" value="1"/>
</dbReference>
<protein>
    <submittedName>
        <fullName evidence="4">MBL fold metallo-hydrolase</fullName>
    </submittedName>
</protein>
<dbReference type="RefSeq" id="WP_138723701.1">
    <property type="nucleotide sequence ID" value="NZ_SSHJ02000007.1"/>
</dbReference>
<dbReference type="InterPro" id="IPR036866">
    <property type="entry name" value="RibonucZ/Hydroxyglut_hydro"/>
</dbReference>
<dbReference type="InterPro" id="IPR050698">
    <property type="entry name" value="MBL"/>
</dbReference>
<feature type="domain" description="Metallo-beta-lactamase" evidence="2">
    <location>
        <begin position="13"/>
        <end position="215"/>
    </location>
</feature>
<dbReference type="CDD" id="cd16295">
    <property type="entry name" value="TTHA0252-CPSF-like_MBL-fold"/>
    <property type="match status" value="1"/>
</dbReference>
<organism evidence="4 5">
    <name type="scientific">Pedobacter ureilyticus</name>
    <dbReference type="NCBI Taxonomy" id="1393051"/>
    <lineage>
        <taxon>Bacteria</taxon>
        <taxon>Pseudomonadati</taxon>
        <taxon>Bacteroidota</taxon>
        <taxon>Sphingobacteriia</taxon>
        <taxon>Sphingobacteriales</taxon>
        <taxon>Sphingobacteriaceae</taxon>
        <taxon>Pedobacter</taxon>
    </lineage>
</organism>
<name>A0ABW9J7U0_9SPHI</name>
<dbReference type="SMART" id="SM01027">
    <property type="entry name" value="Beta-Casp"/>
    <property type="match status" value="1"/>
</dbReference>
<keyword evidence="1" id="KW-0378">Hydrolase</keyword>
<dbReference type="InterPro" id="IPR011108">
    <property type="entry name" value="RMMBL"/>
</dbReference>
<gene>
    <name evidence="4" type="ORF">E6A44_013545</name>
</gene>
<evidence type="ECO:0000259" key="2">
    <source>
        <dbReference type="SMART" id="SM00849"/>
    </source>
</evidence>